<reference evidence="2 3" key="1">
    <citation type="journal article" date="2016" name="Proc. Natl. Acad. Sci. U.S.A.">
        <title>Comparative genomics of biotechnologically important yeasts.</title>
        <authorList>
            <person name="Riley R."/>
            <person name="Haridas S."/>
            <person name="Wolfe K.H."/>
            <person name="Lopes M.R."/>
            <person name="Hittinger C.T."/>
            <person name="Goeker M."/>
            <person name="Salamov A.A."/>
            <person name="Wisecaver J.H."/>
            <person name="Long T.M."/>
            <person name="Calvey C.H."/>
            <person name="Aerts A.L."/>
            <person name="Barry K.W."/>
            <person name="Choi C."/>
            <person name="Clum A."/>
            <person name="Coughlan A.Y."/>
            <person name="Deshpande S."/>
            <person name="Douglass A.P."/>
            <person name="Hanson S.J."/>
            <person name="Klenk H.-P."/>
            <person name="LaButti K.M."/>
            <person name="Lapidus A."/>
            <person name="Lindquist E.A."/>
            <person name="Lipzen A.M."/>
            <person name="Meier-Kolthoff J.P."/>
            <person name="Ohm R.A."/>
            <person name="Otillar R.P."/>
            <person name="Pangilinan J.L."/>
            <person name="Peng Y."/>
            <person name="Rokas A."/>
            <person name="Rosa C.A."/>
            <person name="Scheuner C."/>
            <person name="Sibirny A.A."/>
            <person name="Slot J.C."/>
            <person name="Stielow J.B."/>
            <person name="Sun H."/>
            <person name="Kurtzman C.P."/>
            <person name="Blackwell M."/>
            <person name="Grigoriev I.V."/>
            <person name="Jeffries T.W."/>
        </authorList>
    </citation>
    <scope>NUCLEOTIDE SEQUENCE [LARGE SCALE GENOMIC DNA]</scope>
    <source>
        <strain evidence="3">ATCC 18201 / CBS 1600 / BCRC 20928 / JCM 3617 / NBRC 0987 / NRRL Y-1542</strain>
    </source>
</reference>
<dbReference type="Proteomes" id="UP000094389">
    <property type="component" value="Unassembled WGS sequence"/>
</dbReference>
<proteinExistence type="predicted"/>
<feature type="chain" id="PRO_5009162603" evidence="1">
    <location>
        <begin position="21"/>
        <end position="277"/>
    </location>
</feature>
<dbReference type="OrthoDB" id="4094624at2759"/>
<evidence type="ECO:0000256" key="1">
    <source>
        <dbReference type="SAM" id="SignalP"/>
    </source>
</evidence>
<feature type="non-terminal residue" evidence="2">
    <location>
        <position position="277"/>
    </location>
</feature>
<sequence>MLSVKLLSTAVLTLSTLAAALPEPAALAISDEGTCATSACRTSCNLMIIGGTQCTSNTTNPYAGPYDTDCLCSSNSNLMRNYAACLECGWTLWNNYGPYASSALAACGLPTEPTGTVSCSTAATTTVANCIEEGNCLITNAAPVQTVKTTAVDKPAYTVKTTSKASSETSSTTNLGAPAYAVTSVVKAQDTTTLAAAYTVRTTGSSQGTTTLAGALTVSTTSSEGTTNLGAPAYAVKSAVKSSSSANAEATTTLAGAFTVSTTSAEGTTNLGAPAYA</sequence>
<evidence type="ECO:0000313" key="2">
    <source>
        <dbReference type="EMBL" id="ODV73996.1"/>
    </source>
</evidence>
<keyword evidence="1" id="KW-0732">Signal</keyword>
<name>A0A1E4S391_CYBJN</name>
<feature type="signal peptide" evidence="1">
    <location>
        <begin position="1"/>
        <end position="20"/>
    </location>
</feature>
<gene>
    <name evidence="2" type="ORF">CYBJADRAFT_172756</name>
</gene>
<keyword evidence="3" id="KW-1185">Reference proteome</keyword>
<organism evidence="2 3">
    <name type="scientific">Cyberlindnera jadinii (strain ATCC 18201 / CBS 1600 / BCRC 20928 / JCM 3617 / NBRC 0987 / NRRL Y-1542)</name>
    <name type="common">Torula yeast</name>
    <name type="synonym">Candida utilis</name>
    <dbReference type="NCBI Taxonomy" id="983966"/>
    <lineage>
        <taxon>Eukaryota</taxon>
        <taxon>Fungi</taxon>
        <taxon>Dikarya</taxon>
        <taxon>Ascomycota</taxon>
        <taxon>Saccharomycotina</taxon>
        <taxon>Saccharomycetes</taxon>
        <taxon>Phaffomycetales</taxon>
        <taxon>Phaffomycetaceae</taxon>
        <taxon>Cyberlindnera</taxon>
    </lineage>
</organism>
<dbReference type="RefSeq" id="XP_020071035.1">
    <property type="nucleotide sequence ID" value="XM_020216389.1"/>
</dbReference>
<dbReference type="EMBL" id="KV453929">
    <property type="protein sequence ID" value="ODV73996.1"/>
    <property type="molecule type" value="Genomic_DNA"/>
</dbReference>
<dbReference type="GeneID" id="30990785"/>
<protein>
    <submittedName>
        <fullName evidence="2">Uncharacterized protein</fullName>
    </submittedName>
</protein>
<evidence type="ECO:0000313" key="3">
    <source>
        <dbReference type="Proteomes" id="UP000094389"/>
    </source>
</evidence>
<dbReference type="AlphaFoldDB" id="A0A1E4S391"/>
<accession>A0A1E4S391</accession>